<evidence type="ECO:0000313" key="3">
    <source>
        <dbReference type="EMBL" id="MFD2695055.1"/>
    </source>
</evidence>
<dbReference type="Proteomes" id="UP001597399">
    <property type="component" value="Unassembled WGS sequence"/>
</dbReference>
<dbReference type="InterPro" id="IPR002881">
    <property type="entry name" value="DUF58"/>
</dbReference>
<proteinExistence type="predicted"/>
<comment type="caution">
    <text evidence="3">The sequence shown here is derived from an EMBL/GenBank/DDBJ whole genome shotgun (WGS) entry which is preliminary data.</text>
</comment>
<keyword evidence="1" id="KW-0812">Transmembrane</keyword>
<keyword evidence="1" id="KW-0472">Membrane</keyword>
<feature type="transmembrane region" description="Helical" evidence="1">
    <location>
        <begin position="37"/>
        <end position="59"/>
    </location>
</feature>
<sequence>MTRHWLKKGSLRPILSAALGSIIAVFLFLFVLAQGGFLGWFLFYTFAPIVLYHYLLLLYPFQSIKIERLINGHHLFAGDTLHLTIRLKRRWTVPFFLMTINEYSDQSTPPIATRKAELLAWFTREASLPLAAEHMRRGTYHLNTIVLEIGDPFGLFRRSVLLNKKTVVYVYPNVRQLSMTELEIQRRIGDSSGQETDLANFSGVRAYRPSDRPSWLDWKSAARTNTLVTKQFEPEHERKASIVLISRKHEDDNCFETAVSYTASLVKSLLEYGFTVRLTYRSGRAPLVLQENTVQNLNLTYTALAKLTKDQTLETSDVRMSGNKHYLGYAVSTDIRFAEVIGAFATRSKQRQVMYYISNKTDEKNLESLKSSWLRLRIVAENESR</sequence>
<keyword evidence="4" id="KW-1185">Reference proteome</keyword>
<protein>
    <submittedName>
        <fullName evidence="3">DUF58 domain-containing protein</fullName>
    </submittedName>
</protein>
<feature type="transmembrane region" description="Helical" evidence="1">
    <location>
        <begin position="12"/>
        <end position="31"/>
    </location>
</feature>
<dbReference type="Pfam" id="PF01882">
    <property type="entry name" value="DUF58"/>
    <property type="match status" value="1"/>
</dbReference>
<accession>A0ABW5S6I3</accession>
<evidence type="ECO:0000259" key="2">
    <source>
        <dbReference type="Pfam" id="PF01882"/>
    </source>
</evidence>
<feature type="domain" description="DUF58" evidence="2">
    <location>
        <begin position="204"/>
        <end position="243"/>
    </location>
</feature>
<gene>
    <name evidence="3" type="ORF">ACFSUE_15670</name>
</gene>
<reference evidence="4" key="1">
    <citation type="journal article" date="2019" name="Int. J. Syst. Evol. Microbiol.">
        <title>The Global Catalogue of Microorganisms (GCM) 10K type strain sequencing project: providing services to taxonomists for standard genome sequencing and annotation.</title>
        <authorList>
            <consortium name="The Broad Institute Genomics Platform"/>
            <consortium name="The Broad Institute Genome Sequencing Center for Infectious Disease"/>
            <person name="Wu L."/>
            <person name="Ma J."/>
        </authorList>
    </citation>
    <scope>NUCLEOTIDE SEQUENCE [LARGE SCALE GENOMIC DNA]</scope>
    <source>
        <strain evidence="4">TISTR 2466</strain>
    </source>
</reference>
<dbReference type="EMBL" id="JBHUMQ010000035">
    <property type="protein sequence ID" value="MFD2695055.1"/>
    <property type="molecule type" value="Genomic_DNA"/>
</dbReference>
<dbReference type="PANTHER" id="PTHR34351">
    <property type="entry name" value="SLR1927 PROTEIN-RELATED"/>
    <property type="match status" value="1"/>
</dbReference>
<organism evidence="3 4">
    <name type="scientific">Sporolactobacillus shoreicorticis</name>
    <dbReference type="NCBI Taxonomy" id="1923877"/>
    <lineage>
        <taxon>Bacteria</taxon>
        <taxon>Bacillati</taxon>
        <taxon>Bacillota</taxon>
        <taxon>Bacilli</taxon>
        <taxon>Bacillales</taxon>
        <taxon>Sporolactobacillaceae</taxon>
        <taxon>Sporolactobacillus</taxon>
    </lineage>
</organism>
<dbReference type="PANTHER" id="PTHR34351:SF2">
    <property type="entry name" value="DUF58 DOMAIN-CONTAINING PROTEIN"/>
    <property type="match status" value="1"/>
</dbReference>
<evidence type="ECO:0000256" key="1">
    <source>
        <dbReference type="SAM" id="Phobius"/>
    </source>
</evidence>
<evidence type="ECO:0000313" key="4">
    <source>
        <dbReference type="Proteomes" id="UP001597399"/>
    </source>
</evidence>
<name>A0ABW5S6I3_9BACL</name>
<keyword evidence="1" id="KW-1133">Transmembrane helix</keyword>
<dbReference type="RefSeq" id="WP_253065152.1">
    <property type="nucleotide sequence ID" value="NZ_JAMXWM010000037.1"/>
</dbReference>